<dbReference type="EC" id="2.1.1.107" evidence="2"/>
<organism evidence="9 10">
    <name type="scientific">Aneurinibacillus soli</name>
    <dbReference type="NCBI Taxonomy" id="1500254"/>
    <lineage>
        <taxon>Bacteria</taxon>
        <taxon>Bacillati</taxon>
        <taxon>Bacillota</taxon>
        <taxon>Bacilli</taxon>
        <taxon>Bacillales</taxon>
        <taxon>Paenibacillaceae</taxon>
        <taxon>Aneurinibacillus group</taxon>
        <taxon>Aneurinibacillus</taxon>
    </lineage>
</organism>
<proteinExistence type="inferred from homology"/>
<dbReference type="Gene3D" id="3.40.1010.10">
    <property type="entry name" value="Cobalt-precorrin-4 Transmethylase, Domain 1"/>
    <property type="match status" value="1"/>
</dbReference>
<dbReference type="InterPro" id="IPR014777">
    <property type="entry name" value="4pyrrole_Mease_sub1"/>
</dbReference>
<dbReference type="RefSeq" id="WP_096467339.1">
    <property type="nucleotide sequence ID" value="NZ_AP017312.1"/>
</dbReference>
<dbReference type="AlphaFoldDB" id="A0A0U5B4S0"/>
<dbReference type="NCBIfam" id="NF004790">
    <property type="entry name" value="PRK06136.1"/>
    <property type="match status" value="1"/>
</dbReference>
<evidence type="ECO:0000313" key="10">
    <source>
        <dbReference type="Proteomes" id="UP000217696"/>
    </source>
</evidence>
<accession>A0A0U5B4S0</accession>
<dbReference type="PANTHER" id="PTHR45790">
    <property type="entry name" value="SIROHEME SYNTHASE-RELATED"/>
    <property type="match status" value="1"/>
</dbReference>
<dbReference type="Pfam" id="PF00590">
    <property type="entry name" value="TP_methylase"/>
    <property type="match status" value="1"/>
</dbReference>
<reference evidence="9 10" key="1">
    <citation type="submission" date="2015-12" db="EMBL/GenBank/DDBJ databases">
        <title>Genome sequence of Aneurinibacillus soli.</title>
        <authorList>
            <person name="Lee J.S."/>
            <person name="Lee K.C."/>
            <person name="Kim K.K."/>
            <person name="Lee B.W."/>
        </authorList>
    </citation>
    <scope>NUCLEOTIDE SEQUENCE [LARGE SCALE GENOMIC DNA]</scope>
    <source>
        <strain evidence="9 10">CB4</strain>
    </source>
</reference>
<dbReference type="GO" id="GO:0004851">
    <property type="term" value="F:uroporphyrin-III C-methyltransferase activity"/>
    <property type="evidence" value="ECO:0007669"/>
    <property type="project" value="UniProtKB-EC"/>
</dbReference>
<name>A0A0U5B4S0_9BACL</name>
<evidence type="ECO:0000256" key="5">
    <source>
        <dbReference type="ARBA" id="ARBA00022679"/>
    </source>
</evidence>
<dbReference type="Gene3D" id="3.30.950.10">
    <property type="entry name" value="Methyltransferase, Cobalt-precorrin-4 Transmethylase, Domain 2"/>
    <property type="match status" value="1"/>
</dbReference>
<dbReference type="FunFam" id="3.30.950.10:FF:000001">
    <property type="entry name" value="Siroheme synthase"/>
    <property type="match status" value="1"/>
</dbReference>
<dbReference type="InterPro" id="IPR006366">
    <property type="entry name" value="CobA/CysG_C"/>
</dbReference>
<dbReference type="Proteomes" id="UP000217696">
    <property type="component" value="Chromosome"/>
</dbReference>
<dbReference type="NCBIfam" id="TIGR01469">
    <property type="entry name" value="cobA_cysG_Cterm"/>
    <property type="match status" value="1"/>
</dbReference>
<dbReference type="FunFam" id="3.40.1010.10:FF:000001">
    <property type="entry name" value="Siroheme synthase"/>
    <property type="match status" value="1"/>
</dbReference>
<gene>
    <name evidence="9" type="primary">sumT</name>
    <name evidence="9" type="ORF">CB4_03919</name>
</gene>
<evidence type="ECO:0000256" key="8">
    <source>
        <dbReference type="ARBA" id="ARBA00079776"/>
    </source>
</evidence>
<dbReference type="InterPro" id="IPR035996">
    <property type="entry name" value="4pyrrol_Methylase_sf"/>
</dbReference>
<dbReference type="GO" id="GO:0032259">
    <property type="term" value="P:methylation"/>
    <property type="evidence" value="ECO:0007669"/>
    <property type="project" value="UniProtKB-KW"/>
</dbReference>
<keyword evidence="7" id="KW-0627">Porphyrin biosynthesis</keyword>
<dbReference type="InterPro" id="IPR003043">
    <property type="entry name" value="Uropor_MeTrfase_CS"/>
</dbReference>
<evidence type="ECO:0000256" key="2">
    <source>
        <dbReference type="ARBA" id="ARBA00012162"/>
    </source>
</evidence>
<dbReference type="PANTHER" id="PTHR45790:SF3">
    <property type="entry name" value="S-ADENOSYL-L-METHIONINE-DEPENDENT UROPORPHYRINOGEN III METHYLTRANSFERASE, CHLOROPLASTIC"/>
    <property type="match status" value="1"/>
</dbReference>
<dbReference type="EMBL" id="AP017312">
    <property type="protein sequence ID" value="BAU29682.1"/>
    <property type="molecule type" value="Genomic_DNA"/>
</dbReference>
<dbReference type="KEGG" id="asoc:CB4_03919"/>
<protein>
    <recommendedName>
        <fullName evidence="3">Uroporphyrinogen-III C-methyltransferase</fullName>
        <ecNumber evidence="2">2.1.1.107</ecNumber>
    </recommendedName>
    <alternativeName>
        <fullName evidence="8">Uroporphyrinogen III methylase</fullName>
    </alternativeName>
</protein>
<dbReference type="OrthoDB" id="9815856at2"/>
<dbReference type="PROSITE" id="PS00839">
    <property type="entry name" value="SUMT_1"/>
    <property type="match status" value="1"/>
</dbReference>
<evidence type="ECO:0000256" key="6">
    <source>
        <dbReference type="ARBA" id="ARBA00022691"/>
    </source>
</evidence>
<evidence type="ECO:0000256" key="7">
    <source>
        <dbReference type="ARBA" id="ARBA00023244"/>
    </source>
</evidence>
<sequence>MRTGKVYLVGAGPGDPKLITIRGAELIKQADVIVYDRLVHPHLLTYARNEAKLVYCGKLSGNHSMPQEQINQELVRYAQAGKQVVRLKGGDPFVFGRGGEEAEACVEVGIPFEIVPGVTAGIAAPAYAGIPVTHREYGSSFAIVTGHAKAGQPTTIEWEKLATAVDTLVFYMGVGNLPEIVSALLFHGRADHTPVALVRWGTYIDQQDTLVGTLATIIDDVKRAGFTSPAIIIVGDVVKLREKLAWFESKQHVFQSSGQGLIRHLPQVEATVGSANIQ</sequence>
<evidence type="ECO:0000256" key="4">
    <source>
        <dbReference type="ARBA" id="ARBA00022603"/>
    </source>
</evidence>
<keyword evidence="6" id="KW-0949">S-adenosyl-L-methionine</keyword>
<dbReference type="InterPro" id="IPR050161">
    <property type="entry name" value="Siro_Cobalamin_biosynth"/>
</dbReference>
<evidence type="ECO:0000256" key="1">
    <source>
        <dbReference type="ARBA" id="ARBA00005879"/>
    </source>
</evidence>
<keyword evidence="4 9" id="KW-0489">Methyltransferase</keyword>
<keyword evidence="5 9" id="KW-0808">Transferase</keyword>
<dbReference type="InterPro" id="IPR000878">
    <property type="entry name" value="4pyrrol_Mease"/>
</dbReference>
<dbReference type="SUPFAM" id="SSF53790">
    <property type="entry name" value="Tetrapyrrole methylase"/>
    <property type="match status" value="1"/>
</dbReference>
<dbReference type="InterPro" id="IPR014776">
    <property type="entry name" value="4pyrrole_Mease_sub2"/>
</dbReference>
<evidence type="ECO:0000313" key="9">
    <source>
        <dbReference type="EMBL" id="BAU29682.1"/>
    </source>
</evidence>
<dbReference type="CDD" id="cd11642">
    <property type="entry name" value="SUMT"/>
    <property type="match status" value="1"/>
</dbReference>
<evidence type="ECO:0000256" key="3">
    <source>
        <dbReference type="ARBA" id="ARBA00018323"/>
    </source>
</evidence>
<dbReference type="GO" id="GO:0019354">
    <property type="term" value="P:siroheme biosynthetic process"/>
    <property type="evidence" value="ECO:0007669"/>
    <property type="project" value="InterPro"/>
</dbReference>
<keyword evidence="10" id="KW-1185">Reference proteome</keyword>
<comment type="similarity">
    <text evidence="1">Belongs to the precorrin methyltransferase family.</text>
</comment>